<dbReference type="Gene3D" id="2.60.40.3140">
    <property type="match status" value="1"/>
</dbReference>
<name>A0ABV6YJX0_UNCEI</name>
<dbReference type="EMBL" id="JBHPKH010000026">
    <property type="protein sequence ID" value="MFC1572631.1"/>
    <property type="molecule type" value="Genomic_DNA"/>
</dbReference>
<organism evidence="2 3">
    <name type="scientific">Eiseniibacteriota bacterium</name>
    <dbReference type="NCBI Taxonomy" id="2212470"/>
    <lineage>
        <taxon>Bacteria</taxon>
        <taxon>Candidatus Eiseniibacteriota</taxon>
    </lineage>
</organism>
<evidence type="ECO:0000313" key="3">
    <source>
        <dbReference type="Proteomes" id="UP001593833"/>
    </source>
</evidence>
<evidence type="ECO:0000259" key="1">
    <source>
        <dbReference type="Pfam" id="PF12969"/>
    </source>
</evidence>
<comment type="caution">
    <text evidence="2">The sequence shown here is derived from an EMBL/GenBank/DDBJ whole genome shotgun (WGS) entry which is preliminary data.</text>
</comment>
<feature type="non-terminal residue" evidence="2">
    <location>
        <position position="330"/>
    </location>
</feature>
<dbReference type="Proteomes" id="UP001593833">
    <property type="component" value="Unassembled WGS sequence"/>
</dbReference>
<accession>A0ABV6YJX0</accession>
<gene>
    <name evidence="2" type="ORF">ACFL6M_03425</name>
</gene>
<proteinExistence type="predicted"/>
<dbReference type="Pfam" id="PF12969">
    <property type="entry name" value="DUF3857"/>
    <property type="match status" value="1"/>
</dbReference>
<feature type="domain" description="DUF3857" evidence="1">
    <location>
        <begin position="95"/>
        <end position="188"/>
    </location>
</feature>
<sequence length="330" mass="38391">MPQQHASRSNVHATFRSWTSAGLLRALILLPALLLLIPAGSNAQLRYEDWLPMADDVWEIRGIEGEETEHAVILFSGCIIHDRSREVEYSEVSFYSRIRLLDRAGIDQLGTLEIPYRSETEFKHIRARTVKPDGRTIEVDGDEIYDKVLWSIGRHERYAKTLAFKGLEPGDIIECYYFVEVPFGRVPFVQFQHRYPTIEARTVWHFWTSTLLNSWERSQLWQDLPAPGWVITNTGDLEGTVEQLPNEEEPERLSLVYRNVPSLPDVGYAPPPMHVAARFFGYYSRPNRDKETPFWERVARLVGNRTCEFLEDDSRLADWMAPLLRRKRDL</sequence>
<keyword evidence="3" id="KW-1185">Reference proteome</keyword>
<evidence type="ECO:0000313" key="2">
    <source>
        <dbReference type="EMBL" id="MFC1572631.1"/>
    </source>
</evidence>
<reference evidence="2 3" key="1">
    <citation type="submission" date="2024-09" db="EMBL/GenBank/DDBJ databases">
        <authorList>
            <person name="D'Angelo T."/>
        </authorList>
    </citation>
    <scope>NUCLEOTIDE SEQUENCE [LARGE SCALE GENOMIC DNA]</scope>
    <source>
        <strain evidence="2">SAG AM-320-E07</strain>
    </source>
</reference>
<dbReference type="InterPro" id="IPR024618">
    <property type="entry name" value="DUF3857"/>
</dbReference>
<protein>
    <submittedName>
        <fullName evidence="2">DUF3857 domain-containing protein</fullName>
    </submittedName>
</protein>